<evidence type="ECO:0000313" key="14">
    <source>
        <dbReference type="Proteomes" id="UP000694394"/>
    </source>
</evidence>
<dbReference type="GO" id="GO:0042609">
    <property type="term" value="F:CD4 receptor binding"/>
    <property type="evidence" value="ECO:0007669"/>
    <property type="project" value="Ensembl"/>
</dbReference>
<dbReference type="GO" id="GO:0005886">
    <property type="term" value="C:plasma membrane"/>
    <property type="evidence" value="ECO:0007669"/>
    <property type="project" value="Ensembl"/>
</dbReference>
<dbReference type="GO" id="GO:0005730">
    <property type="term" value="C:nucleolus"/>
    <property type="evidence" value="ECO:0007669"/>
    <property type="project" value="Ensembl"/>
</dbReference>
<dbReference type="GO" id="GO:0005154">
    <property type="term" value="F:epidermal growth factor receptor binding"/>
    <property type="evidence" value="ECO:0007669"/>
    <property type="project" value="Ensembl"/>
</dbReference>
<dbReference type="GO" id="GO:0048471">
    <property type="term" value="C:perinuclear region of cytoplasm"/>
    <property type="evidence" value="ECO:0007669"/>
    <property type="project" value="Ensembl"/>
</dbReference>
<gene>
    <name evidence="13" type="primary">PLSCR1</name>
</gene>
<evidence type="ECO:0000256" key="8">
    <source>
        <dbReference type="ARBA" id="ARBA00023136"/>
    </source>
</evidence>
<dbReference type="GO" id="GO:0045089">
    <property type="term" value="P:positive regulation of innate immune response"/>
    <property type="evidence" value="ECO:0007669"/>
    <property type="project" value="Ensembl"/>
</dbReference>
<keyword evidence="5" id="KW-0812">Transmembrane</keyword>
<dbReference type="GO" id="GO:0001618">
    <property type="term" value="F:virus receptor activity"/>
    <property type="evidence" value="ECO:0007669"/>
    <property type="project" value="Ensembl"/>
</dbReference>
<dbReference type="GO" id="GO:0005829">
    <property type="term" value="C:cytosol"/>
    <property type="evidence" value="ECO:0007669"/>
    <property type="project" value="Ensembl"/>
</dbReference>
<keyword evidence="8" id="KW-0472">Membrane</keyword>
<keyword evidence="14" id="KW-1185">Reference proteome</keyword>
<evidence type="ECO:0000256" key="4">
    <source>
        <dbReference type="ARBA" id="ARBA00022553"/>
    </source>
</evidence>
<dbReference type="SUPFAM" id="SSF54518">
    <property type="entry name" value="Tubby C-terminal domain-like"/>
    <property type="match status" value="1"/>
</dbReference>
<dbReference type="EMBL" id="ABDC03000629">
    <property type="status" value="NOT_ANNOTATED_CDS"/>
    <property type="molecule type" value="Genomic_DNA"/>
</dbReference>
<dbReference type="GeneID" id="105870079"/>
<dbReference type="GeneTree" id="ENSGT00940000154435"/>
<dbReference type="GO" id="GO:0032791">
    <property type="term" value="F:lead ion binding"/>
    <property type="evidence" value="ECO:0007669"/>
    <property type="project" value="Ensembl"/>
</dbReference>
<evidence type="ECO:0000256" key="2">
    <source>
        <dbReference type="ARBA" id="ARBA00004606"/>
    </source>
</evidence>
<dbReference type="Ensembl" id="ENSMICT00000073325.1">
    <property type="protein sequence ID" value="ENSMICP00000051791.1"/>
    <property type="gene ID" value="ENSMICG00000049018.1"/>
</dbReference>
<dbReference type="InterPro" id="IPR005552">
    <property type="entry name" value="Scramblase"/>
</dbReference>
<evidence type="ECO:0000256" key="1">
    <source>
        <dbReference type="ARBA" id="ARBA00001913"/>
    </source>
</evidence>
<dbReference type="GO" id="GO:0000287">
    <property type="term" value="F:magnesium ion binding"/>
    <property type="evidence" value="ECO:0007669"/>
    <property type="project" value="Ensembl"/>
</dbReference>
<evidence type="ECO:0000256" key="6">
    <source>
        <dbReference type="ARBA" id="ARBA00022837"/>
    </source>
</evidence>
<comment type="function">
    <text evidence="11">May mediate accelerated ATP-independent bidirectional transbilayer migration of phospholipids upon binding calcium ions that results in a loss of phospholipid asymmetry in the plasma membrane.</text>
</comment>
<sequence length="336" mass="36903">MDTKDMQMNAPHPETDVLPPGYPPQYPPAAFQGPPGHTGYHGPQAAYPVPPAGYPGPPAGYPGPPAGYPVPPAGYSHAGPVGFPVQNQPVYNPPGGPAGVPWMPAPPPPLNCPPGLEYLSQINQVLVHQQIELLEVLTGFETNNKYEIKNSLGQRVYFAVEDNDFCTRNCCGPSRPFTLRIIDNMGKEVITLERPLKCSSCCFPCCLQELEIQAPPGVPIGYVIQDWHPCLPKFTIQNEKREDVLKIIGPCVVCSCCADIDFEIKSLDEQIVVGKISKQWSGFVREAFTDADNFGIQFPLDLDVKMKAVMVGACFLIDFMFFENTGNREQRTGVWQ</sequence>
<organism evidence="13 14">
    <name type="scientific">Microcebus murinus</name>
    <name type="common">Gray mouse lemur</name>
    <name type="synonym">Lemur murinus</name>
    <dbReference type="NCBI Taxonomy" id="30608"/>
    <lineage>
        <taxon>Eukaryota</taxon>
        <taxon>Metazoa</taxon>
        <taxon>Chordata</taxon>
        <taxon>Craniata</taxon>
        <taxon>Vertebrata</taxon>
        <taxon>Euteleostomi</taxon>
        <taxon>Mammalia</taxon>
        <taxon>Eutheria</taxon>
        <taxon>Euarchontoglires</taxon>
        <taxon>Primates</taxon>
        <taxon>Strepsirrhini</taxon>
        <taxon>Lemuriformes</taxon>
        <taxon>Cheirogaleidae</taxon>
        <taxon>Microcebus</taxon>
    </lineage>
</organism>
<keyword evidence="10 11" id="KW-0449">Lipoprotein</keyword>
<evidence type="ECO:0000256" key="11">
    <source>
        <dbReference type="RuleBase" id="RU363116"/>
    </source>
</evidence>
<dbReference type="GO" id="GO:0017128">
    <property type="term" value="F:phospholipid scramblase activity"/>
    <property type="evidence" value="ECO:0007669"/>
    <property type="project" value="Ensembl"/>
</dbReference>
<evidence type="ECO:0000256" key="10">
    <source>
        <dbReference type="ARBA" id="ARBA00023288"/>
    </source>
</evidence>
<dbReference type="GO" id="GO:0045340">
    <property type="term" value="F:mercury ion binding"/>
    <property type="evidence" value="ECO:0007669"/>
    <property type="project" value="Ensembl"/>
</dbReference>
<evidence type="ECO:0000256" key="12">
    <source>
        <dbReference type="SAM" id="MobiDB-lite"/>
    </source>
</evidence>
<dbReference type="GO" id="GO:0070782">
    <property type="term" value="P:phosphatidylserine exposure on apoptotic cell surface"/>
    <property type="evidence" value="ECO:0007669"/>
    <property type="project" value="Ensembl"/>
</dbReference>
<dbReference type="GO" id="GO:0045071">
    <property type="term" value="P:negative regulation of viral genome replication"/>
    <property type="evidence" value="ECO:0007669"/>
    <property type="project" value="Ensembl"/>
</dbReference>
<dbReference type="CTD" id="5359"/>
<dbReference type="GO" id="GO:0005794">
    <property type="term" value="C:Golgi apparatus"/>
    <property type="evidence" value="ECO:0007669"/>
    <property type="project" value="Ensembl"/>
</dbReference>
<dbReference type="GO" id="GO:1905820">
    <property type="term" value="P:positive regulation of chromosome separation"/>
    <property type="evidence" value="ECO:0007669"/>
    <property type="project" value="Ensembl"/>
</dbReference>
<dbReference type="GO" id="GO:0004518">
    <property type="term" value="F:nuclease activity"/>
    <property type="evidence" value="ECO:0007669"/>
    <property type="project" value="Ensembl"/>
</dbReference>
<dbReference type="GO" id="GO:0017124">
    <property type="term" value="F:SH3 domain binding"/>
    <property type="evidence" value="ECO:0007669"/>
    <property type="project" value="Ensembl"/>
</dbReference>
<dbReference type="GO" id="GO:0050765">
    <property type="term" value="P:negative regulation of phagocytosis"/>
    <property type="evidence" value="ECO:0007669"/>
    <property type="project" value="Ensembl"/>
</dbReference>
<dbReference type="InterPro" id="IPR025659">
    <property type="entry name" value="Tubby-like_C"/>
</dbReference>
<evidence type="ECO:0000256" key="5">
    <source>
        <dbReference type="ARBA" id="ARBA00022692"/>
    </source>
</evidence>
<dbReference type="GO" id="GO:0051607">
    <property type="term" value="P:defense response to virus"/>
    <property type="evidence" value="ECO:0007669"/>
    <property type="project" value="Ensembl"/>
</dbReference>
<dbReference type="GO" id="GO:0019899">
    <property type="term" value="F:enzyme binding"/>
    <property type="evidence" value="ECO:0007669"/>
    <property type="project" value="Ensembl"/>
</dbReference>
<dbReference type="PANTHER" id="PTHR23248:SF38">
    <property type="entry name" value="PHOSPHOLIPID SCRAMBLASE 1"/>
    <property type="match status" value="1"/>
</dbReference>
<dbReference type="GO" id="GO:0008270">
    <property type="term" value="F:zinc ion binding"/>
    <property type="evidence" value="ECO:0007669"/>
    <property type="project" value="Ensembl"/>
</dbReference>
<reference evidence="13" key="3">
    <citation type="submission" date="2025-09" db="UniProtKB">
        <authorList>
            <consortium name="Ensembl"/>
        </authorList>
    </citation>
    <scope>IDENTIFICATION</scope>
</reference>
<dbReference type="PANTHER" id="PTHR23248">
    <property type="entry name" value="PHOSPHOLIPID SCRAMBLASE-RELATED"/>
    <property type="match status" value="1"/>
</dbReference>
<feature type="region of interest" description="Disordered" evidence="12">
    <location>
        <begin position="1"/>
        <end position="44"/>
    </location>
</feature>
<dbReference type="RefSeq" id="XP_012617863.1">
    <property type="nucleotide sequence ID" value="XM_012762409.3"/>
</dbReference>
<dbReference type="KEGG" id="mmur:105870079"/>
<evidence type="ECO:0000313" key="13">
    <source>
        <dbReference type="Ensembl" id="ENSMICP00000051791.1"/>
    </source>
</evidence>
<protein>
    <recommendedName>
        <fullName evidence="11">Phospholipid scramblase</fullName>
    </recommendedName>
</protein>
<dbReference type="Proteomes" id="UP000694394">
    <property type="component" value="Chromosome 1"/>
</dbReference>
<keyword evidence="7" id="KW-1133">Transmembrane helix</keyword>
<reference evidence="13" key="1">
    <citation type="submission" date="2016-12" db="EMBL/GenBank/DDBJ databases">
        <title>Mouse lemur reference genome and diversity panel.</title>
        <authorList>
            <person name="Harris R."/>
            <person name="Larsen P."/>
            <person name="Liu Y."/>
            <person name="Hughes D.S."/>
            <person name="Murali S."/>
            <person name="Raveendran M."/>
            <person name="Korchina V."/>
            <person name="Wang M."/>
            <person name="Jhangiani S."/>
            <person name="Bandaranaike D."/>
            <person name="Bellair M."/>
            <person name="Blankenburg K."/>
            <person name="Chao H."/>
            <person name="Dahdouli M."/>
            <person name="Dinh H."/>
            <person name="Doddapaneni H."/>
            <person name="English A."/>
            <person name="Firestine M."/>
            <person name="Gnanaolivu R."/>
            <person name="Gross S."/>
            <person name="Hernandez B."/>
            <person name="Javaid M."/>
            <person name="Jayaseelan J."/>
            <person name="Jones J."/>
            <person name="Khan Z."/>
            <person name="Kovar C."/>
            <person name="Kurapati P."/>
            <person name="Le B."/>
            <person name="Lee S."/>
            <person name="Li M."/>
            <person name="Mathew T."/>
            <person name="Narasimhan A."/>
            <person name="Ngo D."/>
            <person name="Nguyen L."/>
            <person name="Okwuonu G."/>
            <person name="Ongeri F."/>
            <person name="Osuji N."/>
            <person name="Pu L.-L."/>
            <person name="Puazo M."/>
            <person name="Quiroz J."/>
            <person name="Raj R."/>
            <person name="Rajbhandari K."/>
            <person name="Reid J.G."/>
            <person name="Santibanez J."/>
            <person name="Sexton D."/>
            <person name="Skinner E."/>
            <person name="Vee V."/>
            <person name="Weissenberger G."/>
            <person name="Wu Y."/>
            <person name="Xin Y."/>
            <person name="Han Y."/>
            <person name="Campbell C."/>
            <person name="Brown A."/>
            <person name="Sullivan B."/>
            <person name="Shelton J."/>
            <person name="Brown S."/>
            <person name="Dudchenko O."/>
            <person name="Machol I."/>
            <person name="Durand N."/>
            <person name="Shamim M."/>
            <person name="Lieberman A."/>
            <person name="Muzny D.M."/>
            <person name="Richards S."/>
            <person name="Yoder A."/>
            <person name="Worley K.C."/>
            <person name="Rogers J."/>
            <person name="Gibbs R.A."/>
        </authorList>
    </citation>
    <scope>NUCLEOTIDE SEQUENCE [LARGE SCALE GENOMIC DNA]</scope>
</reference>
<reference evidence="13" key="2">
    <citation type="submission" date="2025-08" db="UniProtKB">
        <authorList>
            <consortium name="Ensembl"/>
        </authorList>
    </citation>
    <scope>IDENTIFICATION</scope>
</reference>
<keyword evidence="4" id="KW-0597">Phosphoprotein</keyword>
<evidence type="ECO:0000256" key="7">
    <source>
        <dbReference type="ARBA" id="ARBA00022989"/>
    </source>
</evidence>
<comment type="subcellular location">
    <subcellularLocation>
        <location evidence="2">Membrane</location>
        <topology evidence="2">Single-pass type II membrane protein</topology>
    </subcellularLocation>
</comment>
<evidence type="ECO:0000256" key="3">
    <source>
        <dbReference type="ARBA" id="ARBA00005350"/>
    </source>
</evidence>
<comment type="cofactor">
    <cofactor evidence="1 11">
        <name>Ca(2+)</name>
        <dbReference type="ChEBI" id="CHEBI:29108"/>
    </cofactor>
</comment>
<dbReference type="GO" id="GO:0010288">
    <property type="term" value="P:response to lead ion"/>
    <property type="evidence" value="ECO:0007669"/>
    <property type="project" value="Ensembl"/>
</dbReference>
<dbReference type="Pfam" id="PF03803">
    <property type="entry name" value="Scramblase"/>
    <property type="match status" value="1"/>
</dbReference>
<dbReference type="GO" id="GO:0035456">
    <property type="term" value="P:response to interferon-beta"/>
    <property type="evidence" value="ECO:0007669"/>
    <property type="project" value="Ensembl"/>
</dbReference>
<dbReference type="GO" id="GO:0010628">
    <property type="term" value="P:positive regulation of gene expression"/>
    <property type="evidence" value="ECO:0007669"/>
    <property type="project" value="Ensembl"/>
</dbReference>
<keyword evidence="9 11" id="KW-0564">Palmitate</keyword>
<proteinExistence type="inferred from homology"/>
<accession>A0A8B7G7K9</accession>
<dbReference type="AlphaFoldDB" id="A0A8B7G7K9"/>
<dbReference type="GO" id="GO:0005654">
    <property type="term" value="C:nucleoplasm"/>
    <property type="evidence" value="ECO:0007669"/>
    <property type="project" value="Ensembl"/>
</dbReference>
<dbReference type="GO" id="GO:0045121">
    <property type="term" value="C:membrane raft"/>
    <property type="evidence" value="ECO:0007669"/>
    <property type="project" value="Ensembl"/>
</dbReference>
<keyword evidence="6 11" id="KW-0106">Calcium</keyword>
<dbReference type="GO" id="GO:0001228">
    <property type="term" value="F:DNA-binding transcription activator activity, RNA polymerase II-specific"/>
    <property type="evidence" value="ECO:0007669"/>
    <property type="project" value="Ensembl"/>
</dbReference>
<name>A0A8B7G7K9_MICMU</name>
<comment type="similarity">
    <text evidence="3 11">Belongs to the phospholipid scramblase family.</text>
</comment>
<dbReference type="GO" id="GO:0005509">
    <property type="term" value="F:calcium ion binding"/>
    <property type="evidence" value="ECO:0007669"/>
    <property type="project" value="Ensembl"/>
</dbReference>
<dbReference type="OrthoDB" id="191150at2759"/>
<evidence type="ECO:0000256" key="9">
    <source>
        <dbReference type="ARBA" id="ARBA00023139"/>
    </source>
</evidence>